<gene>
    <name evidence="1" type="ORF">CEXT_185951</name>
</gene>
<reference evidence="1 2" key="1">
    <citation type="submission" date="2021-06" db="EMBL/GenBank/DDBJ databases">
        <title>Caerostris extrusa draft genome.</title>
        <authorList>
            <person name="Kono N."/>
            <person name="Arakawa K."/>
        </authorList>
    </citation>
    <scope>NUCLEOTIDE SEQUENCE [LARGE SCALE GENOMIC DNA]</scope>
</reference>
<name>A0AAV4MH95_CAEEX</name>
<dbReference type="EMBL" id="BPLR01019746">
    <property type="protein sequence ID" value="GIX71344.1"/>
    <property type="molecule type" value="Genomic_DNA"/>
</dbReference>
<organism evidence="1 2">
    <name type="scientific">Caerostris extrusa</name>
    <name type="common">Bark spider</name>
    <name type="synonym">Caerostris bankana</name>
    <dbReference type="NCBI Taxonomy" id="172846"/>
    <lineage>
        <taxon>Eukaryota</taxon>
        <taxon>Metazoa</taxon>
        <taxon>Ecdysozoa</taxon>
        <taxon>Arthropoda</taxon>
        <taxon>Chelicerata</taxon>
        <taxon>Arachnida</taxon>
        <taxon>Araneae</taxon>
        <taxon>Araneomorphae</taxon>
        <taxon>Entelegynae</taxon>
        <taxon>Araneoidea</taxon>
        <taxon>Araneidae</taxon>
        <taxon>Caerostris</taxon>
    </lineage>
</organism>
<sequence length="118" mass="13122">MLIPFLPPPPTHASTGQSSCVISRTPLQWANLVLDAQAIPDSQRAGGLVCELVTLFIAGSFYTMPFRRSKCFEKQRRPSEVALGQSELKIKYSEAANVTNQRTVRFALIYPERLAGIR</sequence>
<dbReference type="AlphaFoldDB" id="A0AAV4MH95"/>
<keyword evidence="2" id="KW-1185">Reference proteome</keyword>
<evidence type="ECO:0000313" key="2">
    <source>
        <dbReference type="Proteomes" id="UP001054945"/>
    </source>
</evidence>
<proteinExistence type="predicted"/>
<accession>A0AAV4MH95</accession>
<evidence type="ECO:0000313" key="1">
    <source>
        <dbReference type="EMBL" id="GIX71344.1"/>
    </source>
</evidence>
<protein>
    <submittedName>
        <fullName evidence="1">Uncharacterized protein</fullName>
    </submittedName>
</protein>
<dbReference type="Proteomes" id="UP001054945">
    <property type="component" value="Unassembled WGS sequence"/>
</dbReference>
<comment type="caution">
    <text evidence="1">The sequence shown here is derived from an EMBL/GenBank/DDBJ whole genome shotgun (WGS) entry which is preliminary data.</text>
</comment>